<keyword evidence="2" id="KW-1185">Reference proteome</keyword>
<organism evidence="1 2">
    <name type="scientific">Chitiniphilus eburneus</name>
    <dbReference type="NCBI Taxonomy" id="2571148"/>
    <lineage>
        <taxon>Bacteria</taxon>
        <taxon>Pseudomonadati</taxon>
        <taxon>Pseudomonadota</taxon>
        <taxon>Betaproteobacteria</taxon>
        <taxon>Neisseriales</taxon>
        <taxon>Chitinibacteraceae</taxon>
        <taxon>Chitiniphilus</taxon>
    </lineage>
</organism>
<sequence length="71" mass="8054">MATDTFERIVVDHRGMPPDEGDGKHIDLVLVPKGRQPRMLRINRKTGTWRAGEESFPKHSAPARISNLFLC</sequence>
<comment type="caution">
    <text evidence="1">The sequence shown here is derived from an EMBL/GenBank/DDBJ whole genome shotgun (WGS) entry which is preliminary data.</text>
</comment>
<dbReference type="OrthoDB" id="9791494at2"/>
<gene>
    <name evidence="1" type="ORF">FAZ21_10490</name>
</gene>
<dbReference type="EMBL" id="SUMF01000010">
    <property type="protein sequence ID" value="TJZ73285.1"/>
    <property type="molecule type" value="Genomic_DNA"/>
</dbReference>
<dbReference type="AlphaFoldDB" id="A0A4U0PXJ7"/>
<name>A0A4U0PXJ7_9NEIS</name>
<dbReference type="RefSeq" id="WP_136773401.1">
    <property type="nucleotide sequence ID" value="NZ_CP156074.1"/>
</dbReference>
<evidence type="ECO:0000313" key="2">
    <source>
        <dbReference type="Proteomes" id="UP000310016"/>
    </source>
</evidence>
<evidence type="ECO:0000313" key="1">
    <source>
        <dbReference type="EMBL" id="TJZ73285.1"/>
    </source>
</evidence>
<proteinExistence type="predicted"/>
<protein>
    <submittedName>
        <fullName evidence="1">Uncharacterized protein</fullName>
    </submittedName>
</protein>
<reference evidence="1 2" key="1">
    <citation type="submission" date="2019-04" db="EMBL/GenBank/DDBJ databases">
        <title>Chitiniphilus eburnea sp. nov., a novel chitinolytic bacterium isolated from aquaculture sludge.</title>
        <authorList>
            <person name="Sheng M."/>
        </authorList>
    </citation>
    <scope>NUCLEOTIDE SEQUENCE [LARGE SCALE GENOMIC DNA]</scope>
    <source>
        <strain evidence="1 2">HX-2-15</strain>
    </source>
</reference>
<accession>A0A4U0PXJ7</accession>
<dbReference type="Proteomes" id="UP000310016">
    <property type="component" value="Unassembled WGS sequence"/>
</dbReference>